<protein>
    <recommendedName>
        <fullName evidence="1">SGNH hydrolase-type esterase domain-containing protein</fullName>
    </recommendedName>
</protein>
<keyword evidence="3" id="KW-1185">Reference proteome</keyword>
<dbReference type="Gene3D" id="3.40.50.1110">
    <property type="entry name" value="SGNH hydrolase"/>
    <property type="match status" value="1"/>
</dbReference>
<dbReference type="PANTHER" id="PTHR30383:SF29">
    <property type="entry name" value="SGNH HYDROLASE-TYPE ESTERASE DOMAIN-CONTAINING PROTEIN"/>
    <property type="match status" value="1"/>
</dbReference>
<dbReference type="PANTHER" id="PTHR30383">
    <property type="entry name" value="THIOESTERASE 1/PROTEASE 1/LYSOPHOSPHOLIPASE L1"/>
    <property type="match status" value="1"/>
</dbReference>
<proteinExistence type="predicted"/>
<evidence type="ECO:0000259" key="1">
    <source>
        <dbReference type="Pfam" id="PF13472"/>
    </source>
</evidence>
<organism evidence="2 3">
    <name type="scientific">Pseudoprevotella muciniphila</name>
    <dbReference type="NCBI Taxonomy" id="2133944"/>
    <lineage>
        <taxon>Bacteria</taxon>
        <taxon>Pseudomonadati</taxon>
        <taxon>Bacteroidota</taxon>
        <taxon>Bacteroidia</taxon>
        <taxon>Bacteroidales</taxon>
        <taxon>Prevotellaceae</taxon>
        <taxon>Pseudoprevotella</taxon>
    </lineage>
</organism>
<sequence>MKRIIYKIINIFVLMQTMFIFSTRSQIVTKELEAELLVNPNYPTIFEGMSSNVIIDDNCSLDAFYEKLYQSKFRGSQDPISVVHIGDSHVAGRFFPKQVGDNLEKNFPSVKFSDFGKNGATFTSFMNSGLLPKVYQQNPDLVILSFGTNEGYSSTYTGERHYGQIDQLISTIKEQLPNVLFLLTTPTGCYLKNGKINPKNGEVARTIVKYANENNMAAYDLYDVLGGEDYACQNLKAAKYFRVDGVHFTWDAYKMQGIMLYNAIINGFLDYIENTKQ</sequence>
<dbReference type="EMBL" id="CP033459">
    <property type="protein sequence ID" value="QFQ11856.1"/>
    <property type="molecule type" value="Genomic_DNA"/>
</dbReference>
<gene>
    <name evidence="2" type="ORF">C7Y71_001810</name>
</gene>
<dbReference type="SUPFAM" id="SSF52266">
    <property type="entry name" value="SGNH hydrolase"/>
    <property type="match status" value="1"/>
</dbReference>
<dbReference type="AlphaFoldDB" id="A0A5P8E4K3"/>
<dbReference type="InterPro" id="IPR013830">
    <property type="entry name" value="SGNH_hydro"/>
</dbReference>
<dbReference type="InterPro" id="IPR036514">
    <property type="entry name" value="SGNH_hydro_sf"/>
</dbReference>
<accession>A0A5P8E4K3</accession>
<evidence type="ECO:0000313" key="2">
    <source>
        <dbReference type="EMBL" id="QFQ11856.1"/>
    </source>
</evidence>
<dbReference type="Pfam" id="PF13472">
    <property type="entry name" value="Lipase_GDSL_2"/>
    <property type="match status" value="1"/>
</dbReference>
<dbReference type="KEGG" id="alq:C7Y71_001810"/>
<dbReference type="RefSeq" id="WP_111897768.1">
    <property type="nucleotide sequence ID" value="NZ_CP033459.1"/>
</dbReference>
<dbReference type="GO" id="GO:0016788">
    <property type="term" value="F:hydrolase activity, acting on ester bonds"/>
    <property type="evidence" value="ECO:0007669"/>
    <property type="project" value="UniProtKB-ARBA"/>
</dbReference>
<reference evidence="2 3" key="1">
    <citation type="submission" date="2018-11" db="EMBL/GenBank/DDBJ databases">
        <authorList>
            <person name="Na S.W."/>
            <person name="Baik M."/>
        </authorList>
    </citation>
    <scope>NUCLEOTIDE SEQUENCE [LARGE SCALE GENOMIC DNA]</scope>
    <source>
        <strain evidence="2 3">E39</strain>
    </source>
</reference>
<dbReference type="InterPro" id="IPR051532">
    <property type="entry name" value="Ester_Hydrolysis_Enzymes"/>
</dbReference>
<dbReference type="OrthoDB" id="9764375at2"/>
<evidence type="ECO:0000313" key="3">
    <source>
        <dbReference type="Proteomes" id="UP000249375"/>
    </source>
</evidence>
<name>A0A5P8E4K3_9BACT</name>
<dbReference type="Proteomes" id="UP000249375">
    <property type="component" value="Chromosome"/>
</dbReference>
<feature type="domain" description="SGNH hydrolase-type esterase" evidence="1">
    <location>
        <begin position="85"/>
        <end position="254"/>
    </location>
</feature>